<dbReference type="AlphaFoldDB" id="F3GQN1"/>
<protein>
    <submittedName>
        <fullName evidence="1">Filamentous hemagglutinin, intein-containing</fullName>
    </submittedName>
</protein>
<proteinExistence type="predicted"/>
<reference evidence="1 2" key="1">
    <citation type="journal article" date="2011" name="PLoS Pathog.">
        <title>Dynamic evolution of pathogenicity revealed by sequencing and comparative genomics of 19 Pseudomonas syringae isolates.</title>
        <authorList>
            <person name="Baltrus D.A."/>
            <person name="Nishimura M.T."/>
            <person name="Romanchuk A."/>
            <person name="Chang J.H."/>
            <person name="Mukhtar M.S."/>
            <person name="Cherkis K."/>
            <person name="Roach J."/>
            <person name="Grant S.R."/>
            <person name="Jones C.D."/>
            <person name="Dangl J.L."/>
        </authorList>
    </citation>
    <scope>NUCLEOTIDE SEQUENCE [LARGE SCALE GENOMIC DNA]</scope>
    <source>
        <strain evidence="1 2">1704B</strain>
    </source>
</reference>
<feature type="non-terminal residue" evidence="1">
    <location>
        <position position="1"/>
    </location>
</feature>
<organism evidence="1 2">
    <name type="scientific">Pseudomonas syringae pv. pisi str. 1704B</name>
    <dbReference type="NCBI Taxonomy" id="629263"/>
    <lineage>
        <taxon>Bacteria</taxon>
        <taxon>Pseudomonadati</taxon>
        <taxon>Pseudomonadota</taxon>
        <taxon>Gammaproteobacteria</taxon>
        <taxon>Pseudomonadales</taxon>
        <taxon>Pseudomonadaceae</taxon>
        <taxon>Pseudomonas</taxon>
        <taxon>Pseudomonas syringae</taxon>
    </lineage>
</organism>
<keyword evidence="2" id="KW-1185">Reference proteome</keyword>
<dbReference type="Proteomes" id="UP000004986">
    <property type="component" value="Unassembled WGS sequence"/>
</dbReference>
<name>F3GQN1_PSESJ</name>
<dbReference type="InterPro" id="IPR010069">
    <property type="entry name" value="CdiA_FHA1_rpt"/>
</dbReference>
<comment type="caution">
    <text evidence="1">The sequence shown here is derived from an EMBL/GenBank/DDBJ whole genome shotgun (WGS) entry which is preliminary data.</text>
</comment>
<dbReference type="NCBIfam" id="TIGR01731">
    <property type="entry name" value="fil_hemag_20aa"/>
    <property type="match status" value="2"/>
</dbReference>
<sequence>NQSGLINAPGQLLLKNLNVVNNQSGEISSAQAFTLNAQQLDNSGGKLL</sequence>
<evidence type="ECO:0000313" key="2">
    <source>
        <dbReference type="Proteomes" id="UP000004986"/>
    </source>
</evidence>
<gene>
    <name evidence="1" type="ORF">PSYPI_46254</name>
</gene>
<evidence type="ECO:0000313" key="1">
    <source>
        <dbReference type="EMBL" id="EGH49384.1"/>
    </source>
</evidence>
<accession>F3GQN1</accession>
<dbReference type="EMBL" id="AEAI01004205">
    <property type="protein sequence ID" value="EGH49384.1"/>
    <property type="molecule type" value="Genomic_DNA"/>
</dbReference>
<feature type="non-terminal residue" evidence="1">
    <location>
        <position position="48"/>
    </location>
</feature>